<evidence type="ECO:0000313" key="3">
    <source>
        <dbReference type="EnsemblPlants" id="AUR62035042-RA:cds"/>
    </source>
</evidence>
<feature type="domain" description="Disease resistance protein At4g27190-like leucine-rich repeats" evidence="1">
    <location>
        <begin position="524"/>
        <end position="653"/>
    </location>
</feature>
<dbReference type="OMA" id="FFNIREV"/>
<dbReference type="AlphaFoldDB" id="A0A803MTQ1"/>
<dbReference type="Gene3D" id="3.80.10.10">
    <property type="entry name" value="Ribonuclease Inhibitor"/>
    <property type="match status" value="3"/>
</dbReference>
<name>A0A803MTQ1_CHEQI</name>
<organism evidence="3 4">
    <name type="scientific">Chenopodium quinoa</name>
    <name type="common">Quinoa</name>
    <dbReference type="NCBI Taxonomy" id="63459"/>
    <lineage>
        <taxon>Eukaryota</taxon>
        <taxon>Viridiplantae</taxon>
        <taxon>Streptophyta</taxon>
        <taxon>Embryophyta</taxon>
        <taxon>Tracheophyta</taxon>
        <taxon>Spermatophyta</taxon>
        <taxon>Magnoliopsida</taxon>
        <taxon>eudicotyledons</taxon>
        <taxon>Gunneridae</taxon>
        <taxon>Pentapetalae</taxon>
        <taxon>Caryophyllales</taxon>
        <taxon>Chenopodiaceae</taxon>
        <taxon>Chenopodioideae</taxon>
        <taxon>Atripliceae</taxon>
        <taxon>Chenopodium</taxon>
    </lineage>
</organism>
<dbReference type="Proteomes" id="UP000596660">
    <property type="component" value="Unplaced"/>
</dbReference>
<evidence type="ECO:0000259" key="2">
    <source>
        <dbReference type="Pfam" id="PF25019"/>
    </source>
</evidence>
<dbReference type="Gramene" id="AUR62035042-RA">
    <property type="protein sequence ID" value="AUR62035042-RA:cds"/>
    <property type="gene ID" value="AUR62035042"/>
</dbReference>
<proteinExistence type="predicted"/>
<dbReference type="Pfam" id="PF23247">
    <property type="entry name" value="LRR_RPS2"/>
    <property type="match status" value="1"/>
</dbReference>
<reference evidence="3" key="2">
    <citation type="submission" date="2021-03" db="UniProtKB">
        <authorList>
            <consortium name="EnsemblPlants"/>
        </authorList>
    </citation>
    <scope>IDENTIFICATION</scope>
</reference>
<dbReference type="EnsemblPlants" id="AUR62035042-RA">
    <property type="protein sequence ID" value="AUR62035042-RA:cds"/>
    <property type="gene ID" value="AUR62035042"/>
</dbReference>
<sequence>MYDISQHVAGNEMCVRNTISGRLDKDVRHLSVIKENFDEYTLGKTHIHSYLHLDYDGIQVCKVNKSYLESLVANFLNLKALDLSGLIFESLPDSVCRLIQLRYLNISGNTEMKFLPKSITELHNLQTLILRRCHTLRELPAELSRLDNLRLLDISLFTTLENDSERDGLCLENTEHLNAILFDFIHDEADGSMGTEEGKRLIEKLQPHHNLKYLEVKKYVVKYVKYVVEKDSERDGLCLENTEHLNAILFDFIHDEADGSMGTEEGKRLIEKLQPHHNLKYLEVKKYHGLRMPGWITLLLNLVELHLTDCRELKYLPCLGNLLCLKVLRLIMLANLECIGEDTSVDSSSTFMPQLSIAKSSYLPPLETLEMSNLPKLKGWRRGVEDDHQFLKDGSNHSSSNKAELQLLPCFSDLKSLFIWNCPELTCFPCCPKMEDLTLLNFNSRMQMIINCERDVNLEVVIPFASSSSWSPHSEHSTAIKKVTISNVSWLNSVPVEAFQFVESLQIWGDKELGSLGEAENVFRGCSSSLRYLIISNCCILRSIVPGGLEHLTALEKLEIRNCNNLRISEEHQEEGVKCIGIAISDILPLPSNHHSLHTLTLHGLPQLVNLPNWMQFLPALQSLEISFCNQLKSMPNWMPNLQSLTHLTVSGCSKSLERRCQDSPGGDRPYIKHIPNIQFQDCFY</sequence>
<dbReference type="PANTHER" id="PTHR47186:SF3">
    <property type="entry name" value="OS09G0267800 PROTEIN"/>
    <property type="match status" value="1"/>
</dbReference>
<keyword evidence="4" id="KW-1185">Reference proteome</keyword>
<protein>
    <submittedName>
        <fullName evidence="3">Uncharacterized protein</fullName>
    </submittedName>
</protein>
<dbReference type="InterPro" id="IPR057135">
    <property type="entry name" value="At4g27190-like_LRR"/>
</dbReference>
<dbReference type="InterPro" id="IPR056789">
    <property type="entry name" value="LRR_R13L1-DRL21"/>
</dbReference>
<evidence type="ECO:0000259" key="1">
    <source>
        <dbReference type="Pfam" id="PF23247"/>
    </source>
</evidence>
<dbReference type="PANTHER" id="PTHR47186">
    <property type="entry name" value="LEUCINE-RICH REPEAT-CONTAINING PROTEIN 57"/>
    <property type="match status" value="1"/>
</dbReference>
<accession>A0A803MTQ1</accession>
<dbReference type="SUPFAM" id="SSF52058">
    <property type="entry name" value="L domain-like"/>
    <property type="match status" value="1"/>
</dbReference>
<feature type="domain" description="R13L1/DRL21-like LRR repeat region" evidence="2">
    <location>
        <begin position="228"/>
        <end position="330"/>
    </location>
</feature>
<reference evidence="3" key="1">
    <citation type="journal article" date="2017" name="Nature">
        <title>The genome of Chenopodium quinoa.</title>
        <authorList>
            <person name="Jarvis D.E."/>
            <person name="Ho Y.S."/>
            <person name="Lightfoot D.J."/>
            <person name="Schmoeckel S.M."/>
            <person name="Li B."/>
            <person name="Borm T.J.A."/>
            <person name="Ohyanagi H."/>
            <person name="Mineta K."/>
            <person name="Michell C.T."/>
            <person name="Saber N."/>
            <person name="Kharbatia N.M."/>
            <person name="Rupper R.R."/>
            <person name="Sharp A.R."/>
            <person name="Dally N."/>
            <person name="Boughton B.A."/>
            <person name="Woo Y.H."/>
            <person name="Gao G."/>
            <person name="Schijlen E.G.W.M."/>
            <person name="Guo X."/>
            <person name="Momin A.A."/>
            <person name="Negrao S."/>
            <person name="Al-Babili S."/>
            <person name="Gehring C."/>
            <person name="Roessner U."/>
            <person name="Jung C."/>
            <person name="Murphy K."/>
            <person name="Arold S.T."/>
            <person name="Gojobori T."/>
            <person name="van der Linden C.G."/>
            <person name="van Loo E.N."/>
            <person name="Jellen E.N."/>
            <person name="Maughan P.J."/>
            <person name="Tester M."/>
        </authorList>
    </citation>
    <scope>NUCLEOTIDE SEQUENCE [LARGE SCALE GENOMIC DNA]</scope>
    <source>
        <strain evidence="3">cv. PI 614886</strain>
    </source>
</reference>
<dbReference type="InterPro" id="IPR032675">
    <property type="entry name" value="LRR_dom_sf"/>
</dbReference>
<dbReference type="Pfam" id="PF25019">
    <property type="entry name" value="LRR_R13L1-DRL21"/>
    <property type="match status" value="2"/>
</dbReference>
<feature type="domain" description="R13L1/DRL21-like LRR repeat region" evidence="2">
    <location>
        <begin position="142"/>
        <end position="220"/>
    </location>
</feature>
<evidence type="ECO:0000313" key="4">
    <source>
        <dbReference type="Proteomes" id="UP000596660"/>
    </source>
</evidence>